<proteinExistence type="inferred from homology"/>
<sequence>MSVAPDMAGQPPEGAAAGEPLIVQRHEGWVHVRFNRPEALNALDVATARAFLGVVESLANDDGVRAVLLSGAGRAFMAGGDLAQLRAAPVETAHALIGPLHQALRLLTSMRAPVVAALHGAVAGAGLSLALAADVAIAAAGARFNLAYTRIGTSCDLGATWSLPRIVGLRRALQIALLSEDLDAERAEAWGLVARVVPAERLVEEAQALTRRLAQGPTRAYGHIKRLMRNSSGQPLDRQLDDEQQAFADCAAGEDFVEGLAAFFDKRAPRFVGR</sequence>
<dbReference type="InterPro" id="IPR014748">
    <property type="entry name" value="Enoyl-CoA_hydra_C"/>
</dbReference>
<dbReference type="CDD" id="cd06558">
    <property type="entry name" value="crotonase-like"/>
    <property type="match status" value="1"/>
</dbReference>
<dbReference type="Gene3D" id="3.90.226.10">
    <property type="entry name" value="2-enoyl-CoA Hydratase, Chain A, domain 1"/>
    <property type="match status" value="1"/>
</dbReference>
<evidence type="ECO:0000256" key="2">
    <source>
        <dbReference type="RuleBase" id="RU003707"/>
    </source>
</evidence>
<dbReference type="InterPro" id="IPR001753">
    <property type="entry name" value="Enoyl-CoA_hydra/iso"/>
</dbReference>
<reference evidence="3" key="1">
    <citation type="submission" date="2022-10" db="EMBL/GenBank/DDBJ databases">
        <title>Complete genome sequence of Schlegelella aquatica LMG 23380.</title>
        <authorList>
            <person name="Musilova J."/>
            <person name="Kourilova X."/>
            <person name="Bezdicek M."/>
            <person name="Hermankova K."/>
            <person name="Obruca S."/>
            <person name="Sedlar K."/>
        </authorList>
    </citation>
    <scope>NUCLEOTIDE SEQUENCE</scope>
    <source>
        <strain evidence="3">LMG 23380</strain>
    </source>
</reference>
<evidence type="ECO:0000313" key="4">
    <source>
        <dbReference type="Proteomes" id="UP001163266"/>
    </source>
</evidence>
<dbReference type="SUPFAM" id="SSF52096">
    <property type="entry name" value="ClpP/crotonase"/>
    <property type="match status" value="1"/>
</dbReference>
<dbReference type="InterPro" id="IPR018376">
    <property type="entry name" value="Enoyl-CoA_hyd/isom_CS"/>
</dbReference>
<name>A0ABY6MVB7_9BURK</name>
<evidence type="ECO:0000256" key="1">
    <source>
        <dbReference type="ARBA" id="ARBA00005254"/>
    </source>
</evidence>
<dbReference type="EMBL" id="CP110257">
    <property type="protein sequence ID" value="UZD55929.1"/>
    <property type="molecule type" value="Genomic_DNA"/>
</dbReference>
<protein>
    <submittedName>
        <fullName evidence="3">Enoyl-CoA hydratase-related protein</fullName>
    </submittedName>
</protein>
<evidence type="ECO:0000313" key="3">
    <source>
        <dbReference type="EMBL" id="UZD55929.1"/>
    </source>
</evidence>
<comment type="similarity">
    <text evidence="1 2">Belongs to the enoyl-CoA hydratase/isomerase family.</text>
</comment>
<dbReference type="Pfam" id="PF00378">
    <property type="entry name" value="ECH_1"/>
    <property type="match status" value="1"/>
</dbReference>
<dbReference type="Gene3D" id="1.10.12.10">
    <property type="entry name" value="Lyase 2-enoyl-coa Hydratase, Chain A, domain 2"/>
    <property type="match status" value="1"/>
</dbReference>
<keyword evidence="4" id="KW-1185">Reference proteome</keyword>
<dbReference type="PROSITE" id="PS00166">
    <property type="entry name" value="ENOYL_COA_HYDRATASE"/>
    <property type="match status" value="1"/>
</dbReference>
<gene>
    <name evidence="3" type="ORF">OMP39_04945</name>
</gene>
<organism evidence="3 4">
    <name type="scientific">Caldimonas aquatica</name>
    <dbReference type="NCBI Taxonomy" id="376175"/>
    <lineage>
        <taxon>Bacteria</taxon>
        <taxon>Pseudomonadati</taxon>
        <taxon>Pseudomonadota</taxon>
        <taxon>Betaproteobacteria</taxon>
        <taxon>Burkholderiales</taxon>
        <taxon>Sphaerotilaceae</taxon>
        <taxon>Caldimonas</taxon>
    </lineage>
</organism>
<dbReference type="InterPro" id="IPR029045">
    <property type="entry name" value="ClpP/crotonase-like_dom_sf"/>
</dbReference>
<accession>A0ABY6MVB7</accession>
<dbReference type="Proteomes" id="UP001163266">
    <property type="component" value="Chromosome"/>
</dbReference>
<dbReference type="PANTHER" id="PTHR43459:SF1">
    <property type="entry name" value="EG:BACN32G11.4 PROTEIN"/>
    <property type="match status" value="1"/>
</dbReference>
<dbReference type="PANTHER" id="PTHR43459">
    <property type="entry name" value="ENOYL-COA HYDRATASE"/>
    <property type="match status" value="1"/>
</dbReference>
<dbReference type="RefSeq" id="WP_264893682.1">
    <property type="nucleotide sequence ID" value="NZ_CP110257.1"/>
</dbReference>